<reference evidence="2 3" key="1">
    <citation type="journal article" date="2016" name="PLoS Pathog.">
        <title>Biosynthesis of antibiotic leucinostatins in bio-control fungus Purpureocillium lilacinum and their inhibition on phytophthora revealed by genome mining.</title>
        <authorList>
            <person name="Wang G."/>
            <person name="Liu Z."/>
            <person name="Lin R."/>
            <person name="Li E."/>
            <person name="Mao Z."/>
            <person name="Ling J."/>
            <person name="Yang Y."/>
            <person name="Yin W.B."/>
            <person name="Xie B."/>
        </authorList>
    </citation>
    <scope>NUCLEOTIDE SEQUENCE [LARGE SCALE GENOMIC DNA]</scope>
    <source>
        <strain evidence="2">170</strain>
    </source>
</reference>
<dbReference type="RefSeq" id="XP_018139136.1">
    <property type="nucleotide sequence ID" value="XM_018287839.1"/>
</dbReference>
<proteinExistence type="predicted"/>
<dbReference type="Proteomes" id="UP000078397">
    <property type="component" value="Unassembled WGS sequence"/>
</dbReference>
<evidence type="ECO:0000313" key="2">
    <source>
        <dbReference type="EMBL" id="OAQ61432.1"/>
    </source>
</evidence>
<keyword evidence="3" id="KW-1185">Reference proteome</keyword>
<comment type="caution">
    <text evidence="2">The sequence shown here is derived from an EMBL/GenBank/DDBJ whole genome shotgun (WGS) entry which is preliminary data.</text>
</comment>
<evidence type="ECO:0000313" key="3">
    <source>
        <dbReference type="Proteomes" id="UP000078397"/>
    </source>
</evidence>
<dbReference type="PANTHER" id="PTHR38111:SF11">
    <property type="entry name" value="TRANSCRIPTION FACTOR DOMAIN-CONTAINING PROTEIN-RELATED"/>
    <property type="match status" value="1"/>
</dbReference>
<name>A0A179F7M4_METCM</name>
<feature type="region of interest" description="Disordered" evidence="1">
    <location>
        <begin position="253"/>
        <end position="287"/>
    </location>
</feature>
<sequence>MALSASVLGAQNNDSQLKLKGLQTYCSATVDMLNAVQHQKHSRSDGVLAAVRLLEFYEVLFGFGAKLNSANSNLASWWRHNDGQLALILHRGPYSFQHGPAHTLFVDARYNTALSHLTRRKRCPLDDSDWKTIPWIYCKKSIKDRLVDILVHLPGLMQDMDILQELTLIAPAGEWKKKVLKSCLGLKEALRRWETEIGQELERFDYTVSTTPLKPPSTDREVSLLHLSTLYWAISLAVDTSLGTLLVQNARSGGVEGDCEDDSETESTSSMATSGKGDSSSRRQLKDQDDRRTLLRTYAYKIAHAIPLLFEPESGAFGCNVALFPLLSAWRFLSMTEPVDKPSPEHQIILKLSEKQFQGTSVGRFSASLKRDVWNHKQSGHAAKKD</sequence>
<protein>
    <submittedName>
        <fullName evidence="2">Fungal transcriptional regulatory protein</fullName>
    </submittedName>
</protein>
<dbReference type="EMBL" id="LSBJ02000007">
    <property type="protein sequence ID" value="OAQ61432.1"/>
    <property type="molecule type" value="Genomic_DNA"/>
</dbReference>
<dbReference type="PANTHER" id="PTHR38111">
    <property type="entry name" value="ZN(2)-C6 FUNGAL-TYPE DOMAIN-CONTAINING PROTEIN-RELATED"/>
    <property type="match status" value="1"/>
</dbReference>
<dbReference type="GeneID" id="28851833"/>
<organism evidence="2 3">
    <name type="scientific">Pochonia chlamydosporia 170</name>
    <dbReference type="NCBI Taxonomy" id="1380566"/>
    <lineage>
        <taxon>Eukaryota</taxon>
        <taxon>Fungi</taxon>
        <taxon>Dikarya</taxon>
        <taxon>Ascomycota</taxon>
        <taxon>Pezizomycotina</taxon>
        <taxon>Sordariomycetes</taxon>
        <taxon>Hypocreomycetidae</taxon>
        <taxon>Hypocreales</taxon>
        <taxon>Clavicipitaceae</taxon>
        <taxon>Pochonia</taxon>
    </lineage>
</organism>
<dbReference type="OrthoDB" id="3525185at2759"/>
<dbReference type="STRING" id="1380566.A0A179F7M4"/>
<evidence type="ECO:0000256" key="1">
    <source>
        <dbReference type="SAM" id="MobiDB-lite"/>
    </source>
</evidence>
<gene>
    <name evidence="2" type="ORF">VFPPC_09275</name>
</gene>
<accession>A0A179F7M4</accession>
<dbReference type="InterPro" id="IPR053178">
    <property type="entry name" value="Osmoadaptation_assoc"/>
</dbReference>
<dbReference type="KEGG" id="pchm:VFPPC_09275"/>
<dbReference type="AlphaFoldDB" id="A0A179F7M4"/>